<evidence type="ECO:0000313" key="1">
    <source>
        <dbReference type="EMBL" id="JAD22982.1"/>
    </source>
</evidence>
<organism evidence="1">
    <name type="scientific">Arundo donax</name>
    <name type="common">Giant reed</name>
    <name type="synonym">Donax arundinaceus</name>
    <dbReference type="NCBI Taxonomy" id="35708"/>
    <lineage>
        <taxon>Eukaryota</taxon>
        <taxon>Viridiplantae</taxon>
        <taxon>Streptophyta</taxon>
        <taxon>Embryophyta</taxon>
        <taxon>Tracheophyta</taxon>
        <taxon>Spermatophyta</taxon>
        <taxon>Magnoliopsida</taxon>
        <taxon>Liliopsida</taxon>
        <taxon>Poales</taxon>
        <taxon>Poaceae</taxon>
        <taxon>PACMAD clade</taxon>
        <taxon>Arundinoideae</taxon>
        <taxon>Arundineae</taxon>
        <taxon>Arundo</taxon>
    </lineage>
</organism>
<reference evidence="1" key="2">
    <citation type="journal article" date="2015" name="Data Brief">
        <title>Shoot transcriptome of the giant reed, Arundo donax.</title>
        <authorList>
            <person name="Barrero R.A."/>
            <person name="Guerrero F.D."/>
            <person name="Moolhuijzen P."/>
            <person name="Goolsby J.A."/>
            <person name="Tidwell J."/>
            <person name="Bellgard S.E."/>
            <person name="Bellgard M.I."/>
        </authorList>
    </citation>
    <scope>NUCLEOTIDE SEQUENCE</scope>
    <source>
        <tissue evidence="1">Shoot tissue taken approximately 20 cm above the soil surface</tissue>
    </source>
</reference>
<reference evidence="1" key="1">
    <citation type="submission" date="2014-09" db="EMBL/GenBank/DDBJ databases">
        <authorList>
            <person name="Magalhaes I.L.F."/>
            <person name="Oliveira U."/>
            <person name="Santos F.R."/>
            <person name="Vidigal T.H.D.A."/>
            <person name="Brescovit A.D."/>
            <person name="Santos A.J."/>
        </authorList>
    </citation>
    <scope>NUCLEOTIDE SEQUENCE</scope>
    <source>
        <tissue evidence="1">Shoot tissue taken approximately 20 cm above the soil surface</tissue>
    </source>
</reference>
<sequence>MSREHCQDCLYGIITNRKQMVSSGQMGSAILGSRCSLWYQTDIQFFTGNPTLSLNMPTCKFISNAVLVDLVSNSLSSSPPLKHLVKTK</sequence>
<evidence type="ECO:0008006" key="2">
    <source>
        <dbReference type="Google" id="ProtNLM"/>
    </source>
</evidence>
<proteinExistence type="predicted"/>
<name>A0A0A8YK66_ARUDO</name>
<dbReference type="AlphaFoldDB" id="A0A0A8YK66"/>
<protein>
    <recommendedName>
        <fullName evidence="2">Gnk2-homologous domain-containing protein</fullName>
    </recommendedName>
</protein>
<dbReference type="EMBL" id="GBRH01274913">
    <property type="protein sequence ID" value="JAD22982.1"/>
    <property type="molecule type" value="Transcribed_RNA"/>
</dbReference>
<accession>A0A0A8YK66</accession>